<reference evidence="2" key="1">
    <citation type="journal article" date="2020" name="New Phytol.">
        <title>Comparative genomics reveals dynamic genome evolution in host specialist ectomycorrhizal fungi.</title>
        <authorList>
            <person name="Lofgren L.A."/>
            <person name="Nguyen N.H."/>
            <person name="Vilgalys R."/>
            <person name="Ruytinx J."/>
            <person name="Liao H.L."/>
            <person name="Branco S."/>
            <person name="Kuo A."/>
            <person name="LaButti K."/>
            <person name="Lipzen A."/>
            <person name="Andreopoulos W."/>
            <person name="Pangilinan J."/>
            <person name="Riley R."/>
            <person name="Hundley H."/>
            <person name="Na H."/>
            <person name="Barry K."/>
            <person name="Grigoriev I.V."/>
            <person name="Stajich J.E."/>
            <person name="Kennedy P.G."/>
        </authorList>
    </citation>
    <scope>NUCLEOTIDE SEQUENCE</scope>
    <source>
        <strain evidence="2">FC423</strain>
    </source>
</reference>
<protein>
    <submittedName>
        <fullName evidence="2">Uncharacterized protein</fullName>
    </submittedName>
</protein>
<evidence type="ECO:0000313" key="3">
    <source>
        <dbReference type="Proteomes" id="UP000823399"/>
    </source>
</evidence>
<organism evidence="2 3">
    <name type="scientific">Suillus discolor</name>
    <dbReference type="NCBI Taxonomy" id="1912936"/>
    <lineage>
        <taxon>Eukaryota</taxon>
        <taxon>Fungi</taxon>
        <taxon>Dikarya</taxon>
        <taxon>Basidiomycota</taxon>
        <taxon>Agaricomycotina</taxon>
        <taxon>Agaricomycetes</taxon>
        <taxon>Agaricomycetidae</taxon>
        <taxon>Boletales</taxon>
        <taxon>Suillineae</taxon>
        <taxon>Suillaceae</taxon>
        <taxon>Suillus</taxon>
    </lineage>
</organism>
<evidence type="ECO:0000256" key="1">
    <source>
        <dbReference type="SAM" id="MobiDB-lite"/>
    </source>
</evidence>
<dbReference type="EMBL" id="JABBWM010000005">
    <property type="protein sequence ID" value="KAG2117384.1"/>
    <property type="molecule type" value="Genomic_DNA"/>
</dbReference>
<evidence type="ECO:0000313" key="2">
    <source>
        <dbReference type="EMBL" id="KAG2117384.1"/>
    </source>
</evidence>
<proteinExistence type="predicted"/>
<dbReference type="RefSeq" id="XP_041298273.1">
    <property type="nucleotide sequence ID" value="XM_041440999.1"/>
</dbReference>
<comment type="caution">
    <text evidence="2">The sequence shown here is derived from an EMBL/GenBank/DDBJ whole genome shotgun (WGS) entry which is preliminary data.</text>
</comment>
<feature type="compositionally biased region" description="Basic and acidic residues" evidence="1">
    <location>
        <begin position="140"/>
        <end position="150"/>
    </location>
</feature>
<accession>A0A9P7JZR2</accession>
<keyword evidence="3" id="KW-1185">Reference proteome</keyword>
<dbReference type="GeneID" id="64703258"/>
<dbReference type="AlphaFoldDB" id="A0A9P7JZR2"/>
<feature type="region of interest" description="Disordered" evidence="1">
    <location>
        <begin position="121"/>
        <end position="150"/>
    </location>
</feature>
<dbReference type="Proteomes" id="UP000823399">
    <property type="component" value="Unassembled WGS sequence"/>
</dbReference>
<name>A0A9P7JZR2_9AGAM</name>
<dbReference type="OrthoDB" id="3363652at2759"/>
<sequence>MPNVYSRHSNLFKPERVAEILQQIKIEEDLSSGQQHKVFPVDFKTFKYTFLEGTKFNTKCAFLYEWLNELKKASIICRISPKEVKAASPTVLAQKAHGSGSLPLYELLHCVNDQCATHGLPTRDDLPQRPTIRNTGTNKNEAELCRDQSR</sequence>
<gene>
    <name evidence="2" type="ORF">F5147DRAFT_768755</name>
</gene>